<evidence type="ECO:0000256" key="5">
    <source>
        <dbReference type="ARBA" id="ARBA00004496"/>
    </source>
</evidence>
<dbReference type="GO" id="GO:0019853">
    <property type="term" value="P:L-ascorbic acid biosynthetic process"/>
    <property type="evidence" value="ECO:0007669"/>
    <property type="project" value="TreeGrafter"/>
</dbReference>
<dbReference type="EC" id="3.1.1.17" evidence="7"/>
<comment type="cofactor">
    <cofactor evidence="15">
        <name>Zn(2+)</name>
        <dbReference type="ChEBI" id="CHEBI:29105"/>
    </cofactor>
    <text evidence="15">Binds 1 divalent metal cation per subunit.</text>
</comment>
<comment type="cofactor">
    <cofactor evidence="3">
        <name>Mn(2+)</name>
        <dbReference type="ChEBI" id="CHEBI:29035"/>
    </cofactor>
</comment>
<dbReference type="Gene3D" id="2.120.10.30">
    <property type="entry name" value="TolB, C-terminal domain"/>
    <property type="match status" value="1"/>
</dbReference>
<feature type="binding site" evidence="15">
    <location>
        <position position="149"/>
    </location>
    <ligand>
        <name>a divalent metal cation</name>
        <dbReference type="ChEBI" id="CHEBI:60240"/>
    </ligand>
</feature>
<keyword evidence="11" id="KW-0378">Hydrolase</keyword>
<evidence type="ECO:0000256" key="13">
    <source>
        <dbReference type="ARBA" id="ARBA00032464"/>
    </source>
</evidence>
<accession>A0A933P0F1</accession>
<feature type="binding site" evidence="15">
    <location>
        <position position="199"/>
    </location>
    <ligand>
        <name>a divalent metal cation</name>
        <dbReference type="ChEBI" id="CHEBI:60240"/>
    </ligand>
</feature>
<dbReference type="InterPro" id="IPR013658">
    <property type="entry name" value="SGL"/>
</dbReference>
<comment type="cofactor">
    <cofactor evidence="2">
        <name>Ca(2+)</name>
        <dbReference type="ChEBI" id="CHEBI:29108"/>
    </cofactor>
</comment>
<evidence type="ECO:0000256" key="6">
    <source>
        <dbReference type="ARBA" id="ARBA00008853"/>
    </source>
</evidence>
<evidence type="ECO:0000256" key="12">
    <source>
        <dbReference type="ARBA" id="ARBA00022837"/>
    </source>
</evidence>
<evidence type="ECO:0000256" key="14">
    <source>
        <dbReference type="PIRSR" id="PIRSR605511-1"/>
    </source>
</evidence>
<dbReference type="EMBL" id="JACRAF010000057">
    <property type="protein sequence ID" value="MBI4923557.1"/>
    <property type="molecule type" value="Genomic_DNA"/>
</dbReference>
<dbReference type="PRINTS" id="PR01791">
    <property type="entry name" value="REGUCALCIN"/>
</dbReference>
<proteinExistence type="inferred from homology"/>
<comment type="cofactor">
    <cofactor evidence="4">
        <name>Mg(2+)</name>
        <dbReference type="ChEBI" id="CHEBI:18420"/>
    </cofactor>
</comment>
<comment type="catalytic activity">
    <reaction evidence="1">
        <text>D-glucono-1,5-lactone + H2O = D-gluconate + H(+)</text>
        <dbReference type="Rhea" id="RHEA:10440"/>
        <dbReference type="ChEBI" id="CHEBI:15377"/>
        <dbReference type="ChEBI" id="CHEBI:15378"/>
        <dbReference type="ChEBI" id="CHEBI:16217"/>
        <dbReference type="ChEBI" id="CHEBI:18391"/>
        <dbReference type="EC" id="3.1.1.17"/>
    </reaction>
</comment>
<organism evidence="17 18">
    <name type="scientific">Devosia nanyangense</name>
    <dbReference type="NCBI Taxonomy" id="1228055"/>
    <lineage>
        <taxon>Bacteria</taxon>
        <taxon>Pseudomonadati</taxon>
        <taxon>Pseudomonadota</taxon>
        <taxon>Alphaproteobacteria</taxon>
        <taxon>Hyphomicrobiales</taxon>
        <taxon>Devosiaceae</taxon>
        <taxon>Devosia</taxon>
    </lineage>
</organism>
<feature type="domain" description="SMP-30/Gluconolactonase/LRE-like region" evidence="16">
    <location>
        <begin position="13"/>
        <end position="257"/>
    </location>
</feature>
<comment type="subcellular location">
    <subcellularLocation>
        <location evidence="5">Cytoplasm</location>
    </subcellularLocation>
</comment>
<name>A0A933P0F1_9HYPH</name>
<evidence type="ECO:0000313" key="17">
    <source>
        <dbReference type="EMBL" id="MBI4923557.1"/>
    </source>
</evidence>
<keyword evidence="15" id="KW-0862">Zinc</keyword>
<dbReference type="PRINTS" id="PR01790">
    <property type="entry name" value="SMP30FAMILY"/>
</dbReference>
<dbReference type="InterPro" id="IPR005511">
    <property type="entry name" value="SMP-30"/>
</dbReference>
<evidence type="ECO:0000256" key="8">
    <source>
        <dbReference type="ARBA" id="ARBA00016808"/>
    </source>
</evidence>
<evidence type="ECO:0000256" key="4">
    <source>
        <dbReference type="ARBA" id="ARBA00001946"/>
    </source>
</evidence>
<dbReference type="PANTHER" id="PTHR10907:SF47">
    <property type="entry name" value="REGUCALCIN"/>
    <property type="match status" value="1"/>
</dbReference>
<evidence type="ECO:0000256" key="3">
    <source>
        <dbReference type="ARBA" id="ARBA00001936"/>
    </source>
</evidence>
<keyword evidence="9" id="KW-0963">Cytoplasm</keyword>
<dbReference type="GO" id="GO:0030234">
    <property type="term" value="F:enzyme regulator activity"/>
    <property type="evidence" value="ECO:0007669"/>
    <property type="project" value="InterPro"/>
</dbReference>
<evidence type="ECO:0000256" key="10">
    <source>
        <dbReference type="ARBA" id="ARBA00022723"/>
    </source>
</evidence>
<dbReference type="SUPFAM" id="SSF63829">
    <property type="entry name" value="Calcium-dependent phosphotriesterase"/>
    <property type="match status" value="1"/>
</dbReference>
<protein>
    <recommendedName>
        <fullName evidence="8">Regucalcin</fullName>
        <ecNumber evidence="7">3.1.1.17</ecNumber>
    </recommendedName>
    <alternativeName>
        <fullName evidence="13">Gluconolactonase</fullName>
    </alternativeName>
</protein>
<keyword evidence="10 15" id="KW-0479">Metal-binding</keyword>
<sequence length="293" mass="31925">MDITCVVDARAELGEGTIWDPAAGVLWWIDIYSKLIHRTDPATGKDDTWKAPEFLGCIGLRAKGGLIVTMVSGFYFFDPATGAFEPIADPEAHLSDTRFNDGKPDRQGRFWSGSMFEAPGRKVEFVASLYRMDADLSVHRMIEGIGCSNGLAWSPDSKTMYFSDSHSGEVVQYDFDPQSGAIENRRHFADMAITGGVADGATVDAEGCYWVTVPVTSKVNRYDPDGRLMQSIVLPTDLPTCCEFGGRDLDVLYVTTAVLHRPAEHFKGQRNPGGLFAVSGLGVKGLALPAFRG</sequence>
<evidence type="ECO:0000256" key="7">
    <source>
        <dbReference type="ARBA" id="ARBA00013227"/>
    </source>
</evidence>
<dbReference type="InterPro" id="IPR008367">
    <property type="entry name" value="Regucalcin"/>
</dbReference>
<comment type="caution">
    <text evidence="17">The sequence shown here is derived from an EMBL/GenBank/DDBJ whole genome shotgun (WGS) entry which is preliminary data.</text>
</comment>
<evidence type="ECO:0000256" key="9">
    <source>
        <dbReference type="ARBA" id="ARBA00022490"/>
    </source>
</evidence>
<comment type="similarity">
    <text evidence="6">Belongs to the SMP-30/CGR1 family.</text>
</comment>
<evidence type="ECO:0000313" key="18">
    <source>
        <dbReference type="Proteomes" id="UP000782610"/>
    </source>
</evidence>
<feature type="binding site" evidence="15">
    <location>
        <position position="15"/>
    </location>
    <ligand>
        <name>a divalent metal cation</name>
        <dbReference type="ChEBI" id="CHEBI:60240"/>
    </ligand>
</feature>
<evidence type="ECO:0000256" key="2">
    <source>
        <dbReference type="ARBA" id="ARBA00001913"/>
    </source>
</evidence>
<evidence type="ECO:0000256" key="1">
    <source>
        <dbReference type="ARBA" id="ARBA00001589"/>
    </source>
</evidence>
<feature type="active site" description="Proton donor/acceptor" evidence="14">
    <location>
        <position position="199"/>
    </location>
</feature>
<feature type="binding site" evidence="15">
    <location>
        <position position="100"/>
    </location>
    <ligand>
        <name>substrate</name>
    </ligand>
</feature>
<evidence type="ECO:0000259" key="16">
    <source>
        <dbReference type="Pfam" id="PF08450"/>
    </source>
</evidence>
<gene>
    <name evidence="17" type="ORF">HY834_17595</name>
</gene>
<dbReference type="AlphaFoldDB" id="A0A933P0F1"/>
<keyword evidence="12" id="KW-0106">Calcium</keyword>
<dbReference type="GO" id="GO:0005509">
    <property type="term" value="F:calcium ion binding"/>
    <property type="evidence" value="ECO:0007669"/>
    <property type="project" value="InterPro"/>
</dbReference>
<dbReference type="Pfam" id="PF08450">
    <property type="entry name" value="SGL"/>
    <property type="match status" value="1"/>
</dbReference>
<feature type="binding site" evidence="15">
    <location>
        <position position="98"/>
    </location>
    <ligand>
        <name>substrate</name>
    </ligand>
</feature>
<evidence type="ECO:0000256" key="11">
    <source>
        <dbReference type="ARBA" id="ARBA00022801"/>
    </source>
</evidence>
<evidence type="ECO:0000256" key="15">
    <source>
        <dbReference type="PIRSR" id="PIRSR605511-2"/>
    </source>
</evidence>
<dbReference type="GO" id="GO:0004341">
    <property type="term" value="F:gluconolactonase activity"/>
    <property type="evidence" value="ECO:0007669"/>
    <property type="project" value="UniProtKB-EC"/>
</dbReference>
<dbReference type="PANTHER" id="PTHR10907">
    <property type="entry name" value="REGUCALCIN"/>
    <property type="match status" value="1"/>
</dbReference>
<dbReference type="GO" id="GO:0005737">
    <property type="term" value="C:cytoplasm"/>
    <property type="evidence" value="ECO:0007669"/>
    <property type="project" value="UniProtKB-SubCell"/>
</dbReference>
<reference evidence="17" key="1">
    <citation type="submission" date="2020-07" db="EMBL/GenBank/DDBJ databases">
        <title>Huge and variable diversity of episymbiotic CPR bacteria and DPANN archaea in groundwater ecosystems.</title>
        <authorList>
            <person name="He C.Y."/>
            <person name="Keren R."/>
            <person name="Whittaker M."/>
            <person name="Farag I.F."/>
            <person name="Doudna J."/>
            <person name="Cate J.H.D."/>
            <person name="Banfield J.F."/>
        </authorList>
    </citation>
    <scope>NUCLEOTIDE SEQUENCE</scope>
    <source>
        <strain evidence="17">NC_groundwater_1586_Pr3_B-0.1um_66_15</strain>
    </source>
</reference>
<dbReference type="InterPro" id="IPR011042">
    <property type="entry name" value="6-blade_b-propeller_TolB-like"/>
</dbReference>
<dbReference type="Proteomes" id="UP000782610">
    <property type="component" value="Unassembled WGS sequence"/>
</dbReference>